<sequence length="123" mass="13225">MSQFPILRADVPPLGETYDTATLHVLPTGALVTIDVEFYRNTKTRVILTHAQAKALRAALDDAIGKTAYTILKRQQEAYLQAADAEPCPTCEGTGKLPDHDAPYGFTGVNVCKDCSGTGEVQS</sequence>
<accession>A0A1Y1QCQ2</accession>
<organism evidence="1 2">
    <name type="scientific">Thiothrix lacustris</name>
    <dbReference type="NCBI Taxonomy" id="525917"/>
    <lineage>
        <taxon>Bacteria</taxon>
        <taxon>Pseudomonadati</taxon>
        <taxon>Pseudomonadota</taxon>
        <taxon>Gammaproteobacteria</taxon>
        <taxon>Thiotrichales</taxon>
        <taxon>Thiotrichaceae</taxon>
        <taxon>Thiothrix</taxon>
    </lineage>
</organism>
<gene>
    <name evidence="1" type="ORF">BWK73_41795</name>
</gene>
<dbReference type="Gene3D" id="6.20.20.10">
    <property type="match status" value="1"/>
</dbReference>
<reference evidence="1 2" key="1">
    <citation type="submission" date="2017-01" db="EMBL/GenBank/DDBJ databases">
        <title>Novel large sulfur bacteria in the metagenomes of groundwater-fed chemosynthetic microbial mats in the Lake Huron basin.</title>
        <authorList>
            <person name="Sharrar A.M."/>
            <person name="Flood B.E."/>
            <person name="Bailey J.V."/>
            <person name="Jones D.S."/>
            <person name="Biddanda B."/>
            <person name="Ruberg S.A."/>
            <person name="Marcus D.N."/>
            <person name="Dick G.J."/>
        </authorList>
    </citation>
    <scope>NUCLEOTIDE SEQUENCE [LARGE SCALE GENOMIC DNA]</scope>
    <source>
        <strain evidence="1">A8</strain>
    </source>
</reference>
<dbReference type="EMBL" id="MTEJ01000461">
    <property type="protein sequence ID" value="OQX02727.1"/>
    <property type="molecule type" value="Genomic_DNA"/>
</dbReference>
<comment type="caution">
    <text evidence="1">The sequence shown here is derived from an EMBL/GenBank/DDBJ whole genome shotgun (WGS) entry which is preliminary data.</text>
</comment>
<evidence type="ECO:0000313" key="2">
    <source>
        <dbReference type="Proteomes" id="UP000192491"/>
    </source>
</evidence>
<dbReference type="AlphaFoldDB" id="A0A1Y1QCQ2"/>
<protein>
    <submittedName>
        <fullName evidence="1">Uncharacterized protein</fullName>
    </submittedName>
</protein>
<proteinExistence type="predicted"/>
<dbReference type="Proteomes" id="UP000192491">
    <property type="component" value="Unassembled WGS sequence"/>
</dbReference>
<dbReference type="InterPro" id="IPR036410">
    <property type="entry name" value="HSP_DnaJ_Cys-rich_dom_sf"/>
</dbReference>
<dbReference type="SUPFAM" id="SSF57938">
    <property type="entry name" value="DnaJ/Hsp40 cysteine-rich domain"/>
    <property type="match status" value="1"/>
</dbReference>
<name>A0A1Y1QCQ2_9GAMM</name>
<evidence type="ECO:0000313" key="1">
    <source>
        <dbReference type="EMBL" id="OQX02727.1"/>
    </source>
</evidence>